<name>A0A2H4P799_9CAUD</name>
<protein>
    <submittedName>
        <fullName evidence="1">Uncharacterized protein</fullName>
    </submittedName>
</protein>
<keyword evidence="2" id="KW-1185">Reference proteome</keyword>
<proteinExistence type="predicted"/>
<dbReference type="EMBL" id="MG018927">
    <property type="protein sequence ID" value="ATW58037.1"/>
    <property type="molecule type" value="Genomic_DNA"/>
</dbReference>
<dbReference type="OrthoDB" id="25231at10239"/>
<organism evidence="1 2">
    <name type="scientific">Pseudomonas phage nickie</name>
    <dbReference type="NCBI Taxonomy" id="2048977"/>
    <lineage>
        <taxon>Viruses</taxon>
        <taxon>Duplodnaviria</taxon>
        <taxon>Heunggongvirae</taxon>
        <taxon>Uroviricota</taxon>
        <taxon>Caudoviricetes</taxon>
        <taxon>Nickievirus</taxon>
        <taxon>Nickievirus nickie</taxon>
    </lineage>
</organism>
<accession>A0A2H4P799</accession>
<reference evidence="1 2" key="1">
    <citation type="submission" date="2017-09" db="EMBL/GenBank/DDBJ databases">
        <authorList>
            <person name="Ehlers B."/>
            <person name="Leendertz F.H."/>
        </authorList>
    </citation>
    <scope>NUCLEOTIDE SEQUENCE [LARGE SCALE GENOMIC DNA]</scope>
</reference>
<dbReference type="Proteomes" id="UP000241592">
    <property type="component" value="Segment"/>
</dbReference>
<gene>
    <name evidence="1" type="ORF">CNR34_00104</name>
</gene>
<evidence type="ECO:0000313" key="1">
    <source>
        <dbReference type="EMBL" id="ATW58037.1"/>
    </source>
</evidence>
<evidence type="ECO:0000313" key="2">
    <source>
        <dbReference type="Proteomes" id="UP000241592"/>
    </source>
</evidence>
<sequence>MNCTICNLPIVLVPSAAERAKRYGGKPSDYTKLFTTHAKCAVDKREAETIALIRRKNAQANL</sequence>